<keyword evidence="13" id="KW-1185">Reference proteome</keyword>
<dbReference type="PROSITE" id="PS50234">
    <property type="entry name" value="VWFA"/>
    <property type="match status" value="1"/>
</dbReference>
<keyword evidence="5 10" id="KW-0732">Signal</keyword>
<keyword evidence="3 9" id="KW-0812">Transmembrane</keyword>
<evidence type="ECO:0000256" key="3">
    <source>
        <dbReference type="ARBA" id="ARBA00022692"/>
    </source>
</evidence>
<dbReference type="PANTHER" id="PTHR16059:SF16">
    <property type="entry name" value="ANTHRAX TOXIN RECEPTOR-LIKE"/>
    <property type="match status" value="1"/>
</dbReference>
<evidence type="ECO:0000256" key="10">
    <source>
        <dbReference type="SAM" id="SignalP"/>
    </source>
</evidence>
<feature type="region of interest" description="Disordered" evidence="8">
    <location>
        <begin position="344"/>
        <end position="438"/>
    </location>
</feature>
<dbReference type="SMART" id="SM00327">
    <property type="entry name" value="VWA"/>
    <property type="match status" value="1"/>
</dbReference>
<dbReference type="GO" id="GO:0004888">
    <property type="term" value="F:transmembrane signaling receptor activity"/>
    <property type="evidence" value="ECO:0007669"/>
    <property type="project" value="TreeGrafter"/>
</dbReference>
<dbReference type="GO" id="GO:0005886">
    <property type="term" value="C:plasma membrane"/>
    <property type="evidence" value="ECO:0007669"/>
    <property type="project" value="TreeGrafter"/>
</dbReference>
<dbReference type="SUPFAM" id="SSF53300">
    <property type="entry name" value="vWA-like"/>
    <property type="match status" value="1"/>
</dbReference>
<gene>
    <name evidence="12" type="ORF">HJG63_000753</name>
</gene>
<dbReference type="InterPro" id="IPR002035">
    <property type="entry name" value="VWF_A"/>
</dbReference>
<dbReference type="GO" id="GO:0009986">
    <property type="term" value="C:cell surface"/>
    <property type="evidence" value="ECO:0007669"/>
    <property type="project" value="TreeGrafter"/>
</dbReference>
<accession>A0A7J8G5H5</accession>
<feature type="domain" description="VWFA" evidence="11">
    <location>
        <begin position="76"/>
        <end position="245"/>
    </location>
</feature>
<dbReference type="EMBL" id="JACASE010000006">
    <property type="protein sequence ID" value="KAF6454682.1"/>
    <property type="molecule type" value="Genomic_DNA"/>
</dbReference>
<sequence>MTTKLGSGDPQVQGPMLFLLLVMSPFLLSASSFQYSIPVWRNLYHHLNQDLRRIHQSSKLYRNKADSIRNCNGAFDLYFVLDVSDTAKKNWNDTQKYLEALVKKYTNPKLRMSFITYSTFGQTLTKLTSNKKEIQAALAKLKNVVPTSDRNMQEGFKKANEQIQKAFLRDNDATSLIISLTTGPLLPKSVRETKFEVSTAQSMGAKVYTMGLDEYKKDQLLDIVRHSQVYGRKDYSSFDEYINSLVQNSCLDVMEEESFIACVNEIYNLAFFVNGLEQAKMDNYFCRYNLDASKVYSKKAINITVEKLLCAGHVFDKAGQVVIIDYSLNNGVSYENVTLKVTSKDCDQDSTVSPTTPSPAPPIRTPAPPAAPPAAPPPAPPAAPPPAPPPIPPPAPPAAPPPAPPPIPPPAPPAAPPPAPPPHEPPAQPSALPPRPSPPPQFTPVISNLYLVGFILVLLIFPLLFCCIRCWRREIKICPVVIIPCCWCQENRIQRMEGKLDTLCDFFQSCNQRRCINFALMNPYLGQLPCSSKLCLGPSLEYFSLNSSCSWCHQPLPICSHLPPECCH</sequence>
<dbReference type="Pfam" id="PF00092">
    <property type="entry name" value="VWA"/>
    <property type="match status" value="1"/>
</dbReference>
<dbReference type="GO" id="GO:0046872">
    <property type="term" value="F:metal ion binding"/>
    <property type="evidence" value="ECO:0007669"/>
    <property type="project" value="UniProtKB-KW"/>
</dbReference>
<evidence type="ECO:0000256" key="6">
    <source>
        <dbReference type="ARBA" id="ARBA00022989"/>
    </source>
</evidence>
<dbReference type="Gene3D" id="3.40.50.410">
    <property type="entry name" value="von Willebrand factor, type A domain"/>
    <property type="match status" value="1"/>
</dbReference>
<dbReference type="PRINTS" id="PR01217">
    <property type="entry name" value="PRICHEXTENSN"/>
</dbReference>
<evidence type="ECO:0000256" key="5">
    <source>
        <dbReference type="ARBA" id="ARBA00022729"/>
    </source>
</evidence>
<evidence type="ECO:0000256" key="1">
    <source>
        <dbReference type="ARBA" id="ARBA00004479"/>
    </source>
</evidence>
<keyword evidence="4" id="KW-0479">Metal-binding</keyword>
<dbReference type="PANTHER" id="PTHR16059">
    <property type="entry name" value="ANTHRAX TOXIN RECEPTOR"/>
    <property type="match status" value="1"/>
</dbReference>
<protein>
    <submittedName>
        <fullName evidence="12">ANTXR like</fullName>
    </submittedName>
</protein>
<feature type="compositionally biased region" description="Pro residues" evidence="8">
    <location>
        <begin position="356"/>
        <end position="438"/>
    </location>
</feature>
<feature type="signal peptide" evidence="10">
    <location>
        <begin position="1"/>
        <end position="30"/>
    </location>
</feature>
<dbReference type="AlphaFoldDB" id="A0A7J8G5H5"/>
<evidence type="ECO:0000313" key="12">
    <source>
        <dbReference type="EMBL" id="KAF6454682.1"/>
    </source>
</evidence>
<comment type="caution">
    <text evidence="12">The sequence shown here is derived from an EMBL/GenBank/DDBJ whole genome shotgun (WGS) entry which is preliminary data.</text>
</comment>
<dbReference type="Proteomes" id="UP000593571">
    <property type="component" value="Unassembled WGS sequence"/>
</dbReference>
<evidence type="ECO:0000256" key="7">
    <source>
        <dbReference type="ARBA" id="ARBA00023136"/>
    </source>
</evidence>
<evidence type="ECO:0000259" key="11">
    <source>
        <dbReference type="PROSITE" id="PS50234"/>
    </source>
</evidence>
<evidence type="ECO:0000256" key="8">
    <source>
        <dbReference type="SAM" id="MobiDB-lite"/>
    </source>
</evidence>
<organism evidence="12 13">
    <name type="scientific">Rousettus aegyptiacus</name>
    <name type="common">Egyptian fruit bat</name>
    <name type="synonym">Pteropus aegyptiacus</name>
    <dbReference type="NCBI Taxonomy" id="9407"/>
    <lineage>
        <taxon>Eukaryota</taxon>
        <taxon>Metazoa</taxon>
        <taxon>Chordata</taxon>
        <taxon>Craniata</taxon>
        <taxon>Vertebrata</taxon>
        <taxon>Euteleostomi</taxon>
        <taxon>Mammalia</taxon>
        <taxon>Eutheria</taxon>
        <taxon>Laurasiatheria</taxon>
        <taxon>Chiroptera</taxon>
        <taxon>Yinpterochiroptera</taxon>
        <taxon>Pteropodoidea</taxon>
        <taxon>Pteropodidae</taxon>
        <taxon>Rousettinae</taxon>
        <taxon>Rousettus</taxon>
    </lineage>
</organism>
<evidence type="ECO:0000256" key="9">
    <source>
        <dbReference type="SAM" id="Phobius"/>
    </source>
</evidence>
<proteinExistence type="inferred from homology"/>
<dbReference type="InterPro" id="IPR036465">
    <property type="entry name" value="vWFA_dom_sf"/>
</dbReference>
<evidence type="ECO:0000256" key="2">
    <source>
        <dbReference type="ARBA" id="ARBA00008095"/>
    </source>
</evidence>
<name>A0A7J8G5H5_ROUAE</name>
<evidence type="ECO:0000313" key="13">
    <source>
        <dbReference type="Proteomes" id="UP000593571"/>
    </source>
</evidence>
<keyword evidence="7 9" id="KW-0472">Membrane</keyword>
<evidence type="ECO:0000256" key="4">
    <source>
        <dbReference type="ARBA" id="ARBA00022723"/>
    </source>
</evidence>
<feature type="chain" id="PRO_5029472956" evidence="10">
    <location>
        <begin position="31"/>
        <end position="568"/>
    </location>
</feature>
<reference evidence="12 13" key="1">
    <citation type="journal article" date="2020" name="Nature">
        <title>Six reference-quality genomes reveal evolution of bat adaptations.</title>
        <authorList>
            <person name="Jebb D."/>
            <person name="Huang Z."/>
            <person name="Pippel M."/>
            <person name="Hughes G.M."/>
            <person name="Lavrichenko K."/>
            <person name="Devanna P."/>
            <person name="Winkler S."/>
            <person name="Jermiin L.S."/>
            <person name="Skirmuntt E.C."/>
            <person name="Katzourakis A."/>
            <person name="Burkitt-Gray L."/>
            <person name="Ray D.A."/>
            <person name="Sullivan K.A.M."/>
            <person name="Roscito J.G."/>
            <person name="Kirilenko B.M."/>
            <person name="Davalos L.M."/>
            <person name="Corthals A.P."/>
            <person name="Power M.L."/>
            <person name="Jones G."/>
            <person name="Ransome R.D."/>
            <person name="Dechmann D.K.N."/>
            <person name="Locatelli A.G."/>
            <person name="Puechmaille S.J."/>
            <person name="Fedrigo O."/>
            <person name="Jarvis E.D."/>
            <person name="Hiller M."/>
            <person name="Vernes S.C."/>
            <person name="Myers E.W."/>
            <person name="Teeling E.C."/>
        </authorList>
    </citation>
    <scope>NUCLEOTIDE SEQUENCE [LARGE SCALE GENOMIC DNA]</scope>
    <source>
        <strain evidence="12">MRouAeg1</strain>
        <tissue evidence="12">Muscle</tissue>
    </source>
</reference>
<keyword evidence="6 9" id="KW-1133">Transmembrane helix</keyword>
<dbReference type="InterPro" id="IPR008400">
    <property type="entry name" value="Anthrax_toxin_rcpt_extracel"/>
</dbReference>
<feature type="transmembrane region" description="Helical" evidence="9">
    <location>
        <begin position="449"/>
        <end position="468"/>
    </location>
</feature>
<comment type="similarity">
    <text evidence="2">Belongs to the ATR family.</text>
</comment>
<dbReference type="Pfam" id="PF05587">
    <property type="entry name" value="Anth_Ig"/>
    <property type="match status" value="1"/>
</dbReference>
<comment type="subcellular location">
    <subcellularLocation>
        <location evidence="1">Membrane</location>
        <topology evidence="1">Single-pass type I membrane protein</topology>
    </subcellularLocation>
</comment>